<comment type="caution">
    <text evidence="1">The sequence shown here is derived from an EMBL/GenBank/DDBJ whole genome shotgun (WGS) entry which is preliminary data.</text>
</comment>
<evidence type="ECO:0000313" key="2">
    <source>
        <dbReference type="Proteomes" id="UP000295244"/>
    </source>
</evidence>
<name>A0A4V2NWS2_9ACTN</name>
<proteinExistence type="predicted"/>
<evidence type="ECO:0000313" key="1">
    <source>
        <dbReference type="EMBL" id="TCJ18462.1"/>
    </source>
</evidence>
<dbReference type="InterPro" id="IPR010865">
    <property type="entry name" value="DUF1499"/>
</dbReference>
<dbReference type="RefSeq" id="WP_132689644.1">
    <property type="nucleotide sequence ID" value="NZ_SKBU01000011.1"/>
</dbReference>
<organism evidence="1 2">
    <name type="scientific">Rubrobacter taiwanensis</name>
    <dbReference type="NCBI Taxonomy" id="185139"/>
    <lineage>
        <taxon>Bacteria</taxon>
        <taxon>Bacillati</taxon>
        <taxon>Actinomycetota</taxon>
        <taxon>Rubrobacteria</taxon>
        <taxon>Rubrobacterales</taxon>
        <taxon>Rubrobacteraceae</taxon>
        <taxon>Rubrobacter</taxon>
    </lineage>
</organism>
<dbReference type="Pfam" id="PF07386">
    <property type="entry name" value="DUF1499"/>
    <property type="match status" value="1"/>
</dbReference>
<dbReference type="EMBL" id="SKBU01000011">
    <property type="protein sequence ID" value="TCJ18462.1"/>
    <property type="molecule type" value="Genomic_DNA"/>
</dbReference>
<sequence length="108" mass="12816">MRRRLRKLHSAHTERLYRHPPHEVLRAAEKAVRELPRWSLQVSGAGGIRATRRTRVFRFVDEVRIRVEEHPAGSYLTAGSESRVGFWDLGQNRRNLRELLRRLDRELP</sequence>
<dbReference type="Proteomes" id="UP000295244">
    <property type="component" value="Unassembled WGS sequence"/>
</dbReference>
<keyword evidence="2" id="KW-1185">Reference proteome</keyword>
<accession>A0A4V2NWS2</accession>
<gene>
    <name evidence="1" type="ORF">E0L93_05580</name>
</gene>
<dbReference type="AlphaFoldDB" id="A0A4V2NWS2"/>
<protein>
    <submittedName>
        <fullName evidence="1">DUF1499 domain-containing protein</fullName>
    </submittedName>
</protein>
<reference evidence="1 2" key="1">
    <citation type="submission" date="2019-03" db="EMBL/GenBank/DDBJ databases">
        <title>Whole genome sequence of a novel Rubrobacter taiwanensis strain, isolated from Yellowstone National Park.</title>
        <authorList>
            <person name="Freed S."/>
            <person name="Ramaley R.F."/>
            <person name="Kyndt J.A."/>
        </authorList>
    </citation>
    <scope>NUCLEOTIDE SEQUENCE [LARGE SCALE GENOMIC DNA]</scope>
    <source>
        <strain evidence="1 2">Yellowstone</strain>
    </source>
</reference>